<gene>
    <name evidence="2" type="ORF">SAMN05660860_03219</name>
</gene>
<dbReference type="Proteomes" id="UP000182146">
    <property type="component" value="Unassembled WGS sequence"/>
</dbReference>
<dbReference type="EMBL" id="FNGU01000010">
    <property type="protein sequence ID" value="SDM81355.1"/>
    <property type="molecule type" value="Genomic_DNA"/>
</dbReference>
<protein>
    <recommendedName>
        <fullName evidence="4">GlsB/YeaQ/YmgE family stress response membrane protein</fullName>
    </recommendedName>
</protein>
<evidence type="ECO:0000313" key="2">
    <source>
        <dbReference type="EMBL" id="SDM81355.1"/>
    </source>
</evidence>
<accession>A0A1G9WBG4</accession>
<proteinExistence type="predicted"/>
<dbReference type="AlphaFoldDB" id="A0A1G9WBG4"/>
<feature type="transmembrane region" description="Helical" evidence="1">
    <location>
        <begin position="28"/>
        <end position="46"/>
    </location>
</feature>
<name>A0A1G9WBG4_9BACT</name>
<evidence type="ECO:0008006" key="4">
    <source>
        <dbReference type="Google" id="ProtNLM"/>
    </source>
</evidence>
<keyword evidence="1" id="KW-0472">Membrane</keyword>
<sequence length="57" mass="6017">MEIFLAWVLFGVAAGALAKGKNRNVVLWAIIGLLIGPFALLIVGMMKPGPGPDQGFH</sequence>
<dbReference type="RefSeq" id="WP_167334944.1">
    <property type="nucleotide sequence ID" value="NZ_FNGU01000010.1"/>
</dbReference>
<organism evidence="2 3">
    <name type="scientific">Geoalkalibacter ferrihydriticus</name>
    <dbReference type="NCBI Taxonomy" id="392333"/>
    <lineage>
        <taxon>Bacteria</taxon>
        <taxon>Pseudomonadati</taxon>
        <taxon>Thermodesulfobacteriota</taxon>
        <taxon>Desulfuromonadia</taxon>
        <taxon>Desulfuromonadales</taxon>
        <taxon>Geoalkalibacteraceae</taxon>
        <taxon>Geoalkalibacter</taxon>
    </lineage>
</organism>
<reference evidence="2 3" key="1">
    <citation type="submission" date="2016-10" db="EMBL/GenBank/DDBJ databases">
        <authorList>
            <person name="de Groot N.N."/>
        </authorList>
    </citation>
    <scope>NUCLEOTIDE SEQUENCE [LARGE SCALE GENOMIC DNA]</scope>
    <source>
        <strain evidence="2 3">DSM 17813</strain>
    </source>
</reference>
<keyword evidence="1" id="KW-0812">Transmembrane</keyword>
<keyword evidence="1" id="KW-1133">Transmembrane helix</keyword>
<evidence type="ECO:0000256" key="1">
    <source>
        <dbReference type="SAM" id="Phobius"/>
    </source>
</evidence>
<evidence type="ECO:0000313" key="3">
    <source>
        <dbReference type="Proteomes" id="UP000182146"/>
    </source>
</evidence>
<dbReference type="STRING" id="392333.SAMN05660860_03219"/>